<gene>
    <name evidence="1" type="ORF">ACFSW6_20330</name>
</gene>
<accession>A0ABW5US23</accession>
<comment type="caution">
    <text evidence="1">The sequence shown here is derived from an EMBL/GenBank/DDBJ whole genome shotgun (WGS) entry which is preliminary data.</text>
</comment>
<reference evidence="2" key="1">
    <citation type="journal article" date="2019" name="Int. J. Syst. Evol. Microbiol.">
        <title>The Global Catalogue of Microorganisms (GCM) 10K type strain sequencing project: providing services to taxonomists for standard genome sequencing and annotation.</title>
        <authorList>
            <consortium name="The Broad Institute Genomics Platform"/>
            <consortium name="The Broad Institute Genome Sequencing Center for Infectious Disease"/>
            <person name="Wu L."/>
            <person name="Ma J."/>
        </authorList>
    </citation>
    <scope>NUCLEOTIDE SEQUENCE [LARGE SCALE GENOMIC DNA]</scope>
    <source>
        <strain evidence="2">TISTR 1906</strain>
    </source>
</reference>
<dbReference type="RefSeq" id="WP_157081790.1">
    <property type="nucleotide sequence ID" value="NZ_BCNT01000001.1"/>
</dbReference>
<name>A0ABW5US23_9BURK</name>
<proteinExistence type="predicted"/>
<dbReference type="InterPro" id="IPR022037">
    <property type="entry name" value="DUF3606"/>
</dbReference>
<dbReference type="EMBL" id="JBHUMV010000011">
    <property type="protein sequence ID" value="MFD2756428.1"/>
    <property type="molecule type" value="Genomic_DNA"/>
</dbReference>
<organism evidence="1 2">
    <name type="scientific">Comamonas terrae</name>
    <dbReference type="NCBI Taxonomy" id="673548"/>
    <lineage>
        <taxon>Bacteria</taxon>
        <taxon>Pseudomonadati</taxon>
        <taxon>Pseudomonadota</taxon>
        <taxon>Betaproteobacteria</taxon>
        <taxon>Burkholderiales</taxon>
        <taxon>Comamonadaceae</taxon>
        <taxon>Comamonas</taxon>
    </lineage>
</organism>
<evidence type="ECO:0000313" key="1">
    <source>
        <dbReference type="EMBL" id="MFD2756428.1"/>
    </source>
</evidence>
<evidence type="ECO:0000313" key="2">
    <source>
        <dbReference type="Proteomes" id="UP001597463"/>
    </source>
</evidence>
<dbReference type="Proteomes" id="UP001597463">
    <property type="component" value="Unassembled WGS sequence"/>
</dbReference>
<protein>
    <submittedName>
        <fullName evidence="1">DUF3606 domain-containing protein</fullName>
    </submittedName>
</protein>
<dbReference type="Pfam" id="PF12244">
    <property type="entry name" value="DUF3606"/>
    <property type="match status" value="1"/>
</dbReference>
<sequence>MHEDHTTTKPEGAWIHLELEHELRDWTWALECSEDRLREAVAAVGNGAVQVREYLEHR</sequence>
<keyword evidence="2" id="KW-1185">Reference proteome</keyword>